<gene>
    <name evidence="6" type="ORF">Ocin01_10537</name>
</gene>
<dbReference type="AlphaFoldDB" id="A0A1D2MSY0"/>
<dbReference type="EMBL" id="LJIJ01000572">
    <property type="protein sequence ID" value="ODM96143.1"/>
    <property type="molecule type" value="Genomic_DNA"/>
</dbReference>
<sequence length="62" mass="6695">MINGGWSQWSPWSDCQGLCGKGVQKRTRMCNSPAPLNGGRPCSGSSVQKQDCITPCPLKKNN</sequence>
<evidence type="ECO:0000256" key="5">
    <source>
        <dbReference type="ARBA" id="ARBA00023157"/>
    </source>
</evidence>
<dbReference type="OrthoDB" id="5973910at2759"/>
<keyword evidence="4" id="KW-0677">Repeat</keyword>
<accession>A0A1D2MSY0</accession>
<dbReference type="PANTHER" id="PTHR22906">
    <property type="entry name" value="PROPERDIN"/>
    <property type="match status" value="1"/>
</dbReference>
<dbReference type="OMA" id="CITPCPL"/>
<dbReference type="Proteomes" id="UP000094527">
    <property type="component" value="Unassembled WGS sequence"/>
</dbReference>
<evidence type="ECO:0000256" key="4">
    <source>
        <dbReference type="ARBA" id="ARBA00022737"/>
    </source>
</evidence>
<dbReference type="SUPFAM" id="SSF82895">
    <property type="entry name" value="TSP-1 type 1 repeat"/>
    <property type="match status" value="1"/>
</dbReference>
<protein>
    <submittedName>
        <fullName evidence="6">Netrin receptor UNC5C</fullName>
    </submittedName>
</protein>
<dbReference type="PANTHER" id="PTHR22906:SF43">
    <property type="entry name" value="PROPERDIN"/>
    <property type="match status" value="1"/>
</dbReference>
<comment type="subcellular location">
    <subcellularLocation>
        <location evidence="1">Secreted</location>
    </subcellularLocation>
</comment>
<keyword evidence="5" id="KW-1015">Disulfide bond</keyword>
<reference evidence="6 7" key="1">
    <citation type="journal article" date="2016" name="Genome Biol. Evol.">
        <title>Gene Family Evolution Reflects Adaptation to Soil Environmental Stressors in the Genome of the Collembolan Orchesella cincta.</title>
        <authorList>
            <person name="Faddeeva-Vakhrusheva A."/>
            <person name="Derks M.F."/>
            <person name="Anvar S.Y."/>
            <person name="Agamennone V."/>
            <person name="Suring W."/>
            <person name="Smit S."/>
            <person name="van Straalen N.M."/>
            <person name="Roelofs D."/>
        </authorList>
    </citation>
    <scope>NUCLEOTIDE SEQUENCE [LARGE SCALE GENOMIC DNA]</scope>
    <source>
        <tissue evidence="6">Mixed pool</tissue>
    </source>
</reference>
<dbReference type="InterPro" id="IPR000884">
    <property type="entry name" value="TSP1_rpt"/>
</dbReference>
<dbReference type="InterPro" id="IPR036383">
    <property type="entry name" value="TSP1_rpt_sf"/>
</dbReference>
<dbReference type="PRINTS" id="PR01705">
    <property type="entry name" value="TSP1REPEAT"/>
</dbReference>
<keyword evidence="6" id="KW-0675">Receptor</keyword>
<evidence type="ECO:0000313" key="7">
    <source>
        <dbReference type="Proteomes" id="UP000094527"/>
    </source>
</evidence>
<dbReference type="Pfam" id="PF00090">
    <property type="entry name" value="TSP_1"/>
    <property type="match status" value="1"/>
</dbReference>
<evidence type="ECO:0000256" key="2">
    <source>
        <dbReference type="ARBA" id="ARBA00022525"/>
    </source>
</evidence>
<proteinExistence type="predicted"/>
<dbReference type="PROSITE" id="PS50092">
    <property type="entry name" value="TSP1"/>
    <property type="match status" value="1"/>
</dbReference>
<dbReference type="Gene3D" id="2.20.100.10">
    <property type="entry name" value="Thrombospondin type-1 (TSP1) repeat"/>
    <property type="match status" value="1"/>
</dbReference>
<comment type="caution">
    <text evidence="6">The sequence shown here is derived from an EMBL/GenBank/DDBJ whole genome shotgun (WGS) entry which is preliminary data.</text>
</comment>
<dbReference type="STRING" id="48709.A0A1D2MSY0"/>
<keyword evidence="3" id="KW-0732">Signal</keyword>
<name>A0A1D2MSY0_ORCCI</name>
<keyword evidence="2" id="KW-0964">Secreted</keyword>
<dbReference type="InterPro" id="IPR052065">
    <property type="entry name" value="Compl_asym_regulator"/>
</dbReference>
<organism evidence="6 7">
    <name type="scientific">Orchesella cincta</name>
    <name type="common">Springtail</name>
    <name type="synonym">Podura cincta</name>
    <dbReference type="NCBI Taxonomy" id="48709"/>
    <lineage>
        <taxon>Eukaryota</taxon>
        <taxon>Metazoa</taxon>
        <taxon>Ecdysozoa</taxon>
        <taxon>Arthropoda</taxon>
        <taxon>Hexapoda</taxon>
        <taxon>Collembola</taxon>
        <taxon>Entomobryomorpha</taxon>
        <taxon>Entomobryoidea</taxon>
        <taxon>Orchesellidae</taxon>
        <taxon>Orchesellinae</taxon>
        <taxon>Orchesella</taxon>
    </lineage>
</organism>
<evidence type="ECO:0000256" key="3">
    <source>
        <dbReference type="ARBA" id="ARBA00022729"/>
    </source>
</evidence>
<dbReference type="FunFam" id="2.20.100.10:FF:000007">
    <property type="entry name" value="Thrombospondin 1"/>
    <property type="match status" value="1"/>
</dbReference>
<evidence type="ECO:0000313" key="6">
    <source>
        <dbReference type="EMBL" id="ODM96143.1"/>
    </source>
</evidence>
<keyword evidence="7" id="KW-1185">Reference proteome</keyword>
<dbReference type="SMART" id="SM00209">
    <property type="entry name" value="TSP1"/>
    <property type="match status" value="1"/>
</dbReference>
<evidence type="ECO:0000256" key="1">
    <source>
        <dbReference type="ARBA" id="ARBA00004613"/>
    </source>
</evidence>